<dbReference type="Proteomes" id="UP001053296">
    <property type="component" value="Chromosome"/>
</dbReference>
<name>A0ABM7P8Y8_9BACT</name>
<dbReference type="InterPro" id="IPR053136">
    <property type="entry name" value="UTP_pyrophosphatase-like"/>
</dbReference>
<dbReference type="Gene3D" id="3.30.2010.10">
    <property type="entry name" value="Metalloproteases ('zincins'), catalytic domain"/>
    <property type="match status" value="1"/>
</dbReference>
<dbReference type="Pfam" id="PF01863">
    <property type="entry name" value="YgjP-like"/>
    <property type="match status" value="1"/>
</dbReference>
<evidence type="ECO:0000313" key="3">
    <source>
        <dbReference type="Proteomes" id="UP001053296"/>
    </source>
</evidence>
<organism evidence="2 3">
    <name type="scientific">Pseudodesulfovibrio sediminis</name>
    <dbReference type="NCBI Taxonomy" id="2810563"/>
    <lineage>
        <taxon>Bacteria</taxon>
        <taxon>Pseudomonadati</taxon>
        <taxon>Thermodesulfobacteriota</taxon>
        <taxon>Desulfovibrionia</taxon>
        <taxon>Desulfovibrionales</taxon>
        <taxon>Desulfovibrionaceae</taxon>
    </lineage>
</organism>
<dbReference type="PANTHER" id="PTHR30399:SF1">
    <property type="entry name" value="UTP PYROPHOSPHATASE"/>
    <property type="match status" value="1"/>
</dbReference>
<feature type="domain" description="YgjP-like metallopeptidase" evidence="1">
    <location>
        <begin position="23"/>
        <end position="234"/>
    </location>
</feature>
<keyword evidence="3" id="KW-1185">Reference proteome</keyword>
<accession>A0ABM7P8Y8</accession>
<protein>
    <recommendedName>
        <fullName evidence="1">YgjP-like metallopeptidase domain-containing protein</fullName>
    </recommendedName>
</protein>
<dbReference type="RefSeq" id="WP_229591435.1">
    <property type="nucleotide sequence ID" value="NZ_AP024485.1"/>
</dbReference>
<proteinExistence type="predicted"/>
<reference evidence="2" key="1">
    <citation type="journal article" date="2022" name="Arch. Microbiol.">
        <title>Pseudodesulfovibrio sediminis sp. nov., a mesophilic and neutrophilic sulfate-reducing bacterium isolated from sediment of a brackish lake.</title>
        <authorList>
            <person name="Takahashi A."/>
            <person name="Kojima H."/>
            <person name="Watanabe M."/>
            <person name="Fukui M."/>
        </authorList>
    </citation>
    <scope>NUCLEOTIDE SEQUENCE</scope>
    <source>
        <strain evidence="2">SF6</strain>
    </source>
</reference>
<dbReference type="PANTHER" id="PTHR30399">
    <property type="entry name" value="UNCHARACTERIZED PROTEIN YGJP"/>
    <property type="match status" value="1"/>
</dbReference>
<gene>
    <name evidence="2" type="ORF">PSDVSF_27060</name>
</gene>
<dbReference type="EMBL" id="AP024485">
    <property type="protein sequence ID" value="BCS89464.1"/>
    <property type="molecule type" value="Genomic_DNA"/>
</dbReference>
<evidence type="ECO:0000259" key="1">
    <source>
        <dbReference type="Pfam" id="PF01863"/>
    </source>
</evidence>
<evidence type="ECO:0000313" key="2">
    <source>
        <dbReference type="EMBL" id="BCS89464.1"/>
    </source>
</evidence>
<dbReference type="CDD" id="cd07344">
    <property type="entry name" value="M48_yhfN_like"/>
    <property type="match status" value="1"/>
</dbReference>
<sequence>MHTLVIGKTEIPYAIQESAHSKRRRIVVTPDRVDVVIPTGTTQDGAHSFIQARRKWVFDKLEEVRELREQQSPWPGRFVTGAKVLYRGRRMRLNVQEVDGLYGDVTYRNGFYVDAPSKPFKMTTEEYVKYALTEWFKKRVEKDAEEFARKHGKRWSLTPKAIRIKEQKHLWGSCGRDDIINLNWQLIFAPKPVLEYAVVHELCHLKHRNHVDQFWKFVRSVLPDYEERKQWLDNNEKILSS</sequence>
<dbReference type="InterPro" id="IPR002725">
    <property type="entry name" value="YgjP-like_metallopeptidase"/>
</dbReference>